<evidence type="ECO:0000256" key="2">
    <source>
        <dbReference type="ARBA" id="ARBA00022448"/>
    </source>
</evidence>
<reference evidence="10" key="1">
    <citation type="submission" date="2016-11" db="EMBL/GenBank/DDBJ databases">
        <authorList>
            <person name="Varghese N."/>
            <person name="Submissions S."/>
        </authorList>
    </citation>
    <scope>NUCLEOTIDE SEQUENCE [LARGE SCALE GENOMIC DNA]</scope>
    <source>
        <strain evidence="10">CGMCC 1.8995</strain>
    </source>
</reference>
<dbReference type="STRING" id="634436.SAMN05216361_1394"/>
<dbReference type="CDD" id="cd02947">
    <property type="entry name" value="TRX_family"/>
    <property type="match status" value="1"/>
</dbReference>
<dbReference type="GO" id="GO:0005737">
    <property type="term" value="C:cytoplasm"/>
    <property type="evidence" value="ECO:0007669"/>
    <property type="project" value="TreeGrafter"/>
</dbReference>
<keyword evidence="10" id="KW-1185">Reference proteome</keyword>
<dbReference type="PROSITE" id="PS51352">
    <property type="entry name" value="THIOREDOXIN_2"/>
    <property type="match status" value="1"/>
</dbReference>
<dbReference type="Gene3D" id="3.40.30.10">
    <property type="entry name" value="Glutaredoxin"/>
    <property type="match status" value="1"/>
</dbReference>
<dbReference type="InterPro" id="IPR017937">
    <property type="entry name" value="Thioredoxin_CS"/>
</dbReference>
<protein>
    <recommendedName>
        <fullName evidence="6">Thioredoxin</fullName>
    </recommendedName>
</protein>
<evidence type="ECO:0000256" key="4">
    <source>
        <dbReference type="ARBA" id="ARBA00023157"/>
    </source>
</evidence>
<sequence>METELKGILSNGHEYPEQVVMLWFTASWCGPCKQLAPIINLLEQAHKDSLRIIKVDADEEHGLAQMLGVRAVPTLILMDRTKRLDTHVGLSNYGELNKWVSYHLN</sequence>
<evidence type="ECO:0000256" key="1">
    <source>
        <dbReference type="ARBA" id="ARBA00008987"/>
    </source>
</evidence>
<evidence type="ECO:0000259" key="8">
    <source>
        <dbReference type="PROSITE" id="PS51352"/>
    </source>
</evidence>
<dbReference type="SUPFAM" id="SSF52833">
    <property type="entry name" value="Thioredoxin-like"/>
    <property type="match status" value="1"/>
</dbReference>
<comment type="similarity">
    <text evidence="1 6">Belongs to the thioredoxin family.</text>
</comment>
<evidence type="ECO:0000256" key="5">
    <source>
        <dbReference type="ARBA" id="ARBA00023284"/>
    </source>
</evidence>
<dbReference type="GO" id="GO:0015035">
    <property type="term" value="F:protein-disulfide reductase activity"/>
    <property type="evidence" value="ECO:0007669"/>
    <property type="project" value="InterPro"/>
</dbReference>
<dbReference type="InterPro" id="IPR036249">
    <property type="entry name" value="Thioredoxin-like_sf"/>
</dbReference>
<proteinExistence type="inferred from homology"/>
<feature type="domain" description="Thioredoxin" evidence="8">
    <location>
        <begin position="1"/>
        <end position="105"/>
    </location>
</feature>
<dbReference type="PIRSF" id="PIRSF000077">
    <property type="entry name" value="Thioredoxin"/>
    <property type="match status" value="1"/>
</dbReference>
<keyword evidence="4 7" id="KW-1015">Disulfide bond</keyword>
<evidence type="ECO:0000313" key="10">
    <source>
        <dbReference type="Proteomes" id="UP000184520"/>
    </source>
</evidence>
<evidence type="ECO:0000313" key="9">
    <source>
        <dbReference type="EMBL" id="SHG13253.1"/>
    </source>
</evidence>
<keyword evidence="3" id="KW-0249">Electron transport</keyword>
<keyword evidence="2" id="KW-0813">Transport</keyword>
<dbReference type="PANTHER" id="PTHR45663">
    <property type="entry name" value="GEO12009P1"/>
    <property type="match status" value="1"/>
</dbReference>
<dbReference type="Pfam" id="PF00085">
    <property type="entry name" value="Thioredoxin"/>
    <property type="match status" value="1"/>
</dbReference>
<dbReference type="PANTHER" id="PTHR45663:SF11">
    <property type="entry name" value="GEO12009P1"/>
    <property type="match status" value="1"/>
</dbReference>
<name>A0A1M5HBD9_9ALTE</name>
<dbReference type="OrthoDB" id="9790390at2"/>
<dbReference type="InterPro" id="IPR013766">
    <property type="entry name" value="Thioredoxin_domain"/>
</dbReference>
<dbReference type="EMBL" id="FQWD01000002">
    <property type="protein sequence ID" value="SHG13253.1"/>
    <property type="molecule type" value="Genomic_DNA"/>
</dbReference>
<dbReference type="Proteomes" id="UP000184520">
    <property type="component" value="Unassembled WGS sequence"/>
</dbReference>
<feature type="disulfide bond" description="Redox-active" evidence="7">
    <location>
        <begin position="29"/>
        <end position="32"/>
    </location>
</feature>
<evidence type="ECO:0000256" key="6">
    <source>
        <dbReference type="PIRNR" id="PIRNR000077"/>
    </source>
</evidence>
<dbReference type="PRINTS" id="PR00421">
    <property type="entry name" value="THIOREDOXIN"/>
</dbReference>
<evidence type="ECO:0000256" key="7">
    <source>
        <dbReference type="PIRSR" id="PIRSR000077-4"/>
    </source>
</evidence>
<accession>A0A1M5HBD9</accession>
<dbReference type="InterPro" id="IPR005746">
    <property type="entry name" value="Thioredoxin"/>
</dbReference>
<keyword evidence="5 7" id="KW-0676">Redox-active center</keyword>
<evidence type="ECO:0000256" key="3">
    <source>
        <dbReference type="ARBA" id="ARBA00022982"/>
    </source>
</evidence>
<dbReference type="RefSeq" id="WP_073319877.1">
    <property type="nucleotide sequence ID" value="NZ_FQWD01000002.1"/>
</dbReference>
<gene>
    <name evidence="9" type="ORF">SAMN05216361_1394</name>
</gene>
<organism evidence="9 10">
    <name type="scientific">Marisediminitalea aggregata</name>
    <dbReference type="NCBI Taxonomy" id="634436"/>
    <lineage>
        <taxon>Bacteria</taxon>
        <taxon>Pseudomonadati</taxon>
        <taxon>Pseudomonadota</taxon>
        <taxon>Gammaproteobacteria</taxon>
        <taxon>Alteromonadales</taxon>
        <taxon>Alteromonadaceae</taxon>
        <taxon>Marisediminitalea</taxon>
    </lineage>
</organism>
<dbReference type="AlphaFoldDB" id="A0A1M5HBD9"/>
<dbReference type="PROSITE" id="PS00194">
    <property type="entry name" value="THIOREDOXIN_1"/>
    <property type="match status" value="1"/>
</dbReference>